<comment type="caution">
    <text evidence="7">The sequence shown here is derived from an EMBL/GenBank/DDBJ whole genome shotgun (WGS) entry which is preliminary data.</text>
</comment>
<dbReference type="InterPro" id="IPR053937">
    <property type="entry name" value="GOST_TM"/>
</dbReference>
<evidence type="ECO:0000313" key="7">
    <source>
        <dbReference type="EMBL" id="PNT30937.3"/>
    </source>
</evidence>
<comment type="subcellular location">
    <subcellularLocation>
        <location evidence="1">Membrane</location>
        <topology evidence="1">Multi-pass membrane protein</topology>
    </subcellularLocation>
</comment>
<evidence type="ECO:0000256" key="1">
    <source>
        <dbReference type="ARBA" id="ARBA00004141"/>
    </source>
</evidence>
<dbReference type="FunCoup" id="A0A2K2A081">
    <property type="interactions" value="5018"/>
</dbReference>
<dbReference type="Proteomes" id="UP000006729">
    <property type="component" value="Chromosome 6"/>
</dbReference>
<evidence type="ECO:0000259" key="6">
    <source>
        <dbReference type="Pfam" id="PF06814"/>
    </source>
</evidence>
<dbReference type="EMBL" id="CM009295">
    <property type="protein sequence ID" value="PNT30937.3"/>
    <property type="molecule type" value="Genomic_DNA"/>
</dbReference>
<sequence length="237" mass="26886">MWEYLKKVYYQDNNARRFQLENDISNYSQSNLSIQEYYSGFQNLWAEYTDIIYAQIPAESLSVIQKVHEQSKRDQFLMKLRSKFEITRSNLMNRAPLPSLDGCFGELLREEQRILTQSTLKQDNPAAVAFAAQGRGRGRNMGNVQCYSCKEYGHIANNCRKKFCNYCKQQGHIIKECPTRPQNRKIQAFPAVVSESSSVTVATSSLTPEMVQQMIITALSALGLQGSGVGESNREGA</sequence>
<evidence type="ECO:0000256" key="2">
    <source>
        <dbReference type="ARBA" id="ARBA00022692"/>
    </source>
</evidence>
<gene>
    <name evidence="7" type="ORF">POPTR_006G109250v4</name>
</gene>
<dbReference type="AlphaFoldDB" id="A0A2K2A081"/>
<dbReference type="PANTHER" id="PTHR21229">
    <property type="entry name" value="LUNG SEVEN TRANSMEMBRANE RECEPTOR"/>
    <property type="match status" value="1"/>
</dbReference>
<dbReference type="InParanoid" id="A0A2K2A081"/>
<proteinExistence type="predicted"/>
<evidence type="ECO:0000256" key="3">
    <source>
        <dbReference type="ARBA" id="ARBA00022729"/>
    </source>
</evidence>
<evidence type="ECO:0000256" key="5">
    <source>
        <dbReference type="ARBA" id="ARBA00023136"/>
    </source>
</evidence>
<keyword evidence="5" id="KW-0472">Membrane</keyword>
<dbReference type="GO" id="GO:0005794">
    <property type="term" value="C:Golgi apparatus"/>
    <property type="evidence" value="ECO:0000318"/>
    <property type="project" value="GO_Central"/>
</dbReference>
<name>A0A2K2A081_POPTR</name>
<organism evidence="7 8">
    <name type="scientific">Populus trichocarpa</name>
    <name type="common">Western balsam poplar</name>
    <name type="synonym">Populus balsamifera subsp. trichocarpa</name>
    <dbReference type="NCBI Taxonomy" id="3694"/>
    <lineage>
        <taxon>Eukaryota</taxon>
        <taxon>Viridiplantae</taxon>
        <taxon>Streptophyta</taxon>
        <taxon>Embryophyta</taxon>
        <taxon>Tracheophyta</taxon>
        <taxon>Spermatophyta</taxon>
        <taxon>Magnoliopsida</taxon>
        <taxon>eudicotyledons</taxon>
        <taxon>Gunneridae</taxon>
        <taxon>Pentapetalae</taxon>
        <taxon>rosids</taxon>
        <taxon>fabids</taxon>
        <taxon>Malpighiales</taxon>
        <taxon>Salicaceae</taxon>
        <taxon>Saliceae</taxon>
        <taxon>Populus</taxon>
    </lineage>
</organism>
<reference evidence="7 8" key="1">
    <citation type="journal article" date="2006" name="Science">
        <title>The genome of black cottonwood, Populus trichocarpa (Torr. &amp; Gray).</title>
        <authorList>
            <person name="Tuskan G.A."/>
            <person name="Difazio S."/>
            <person name="Jansson S."/>
            <person name="Bohlmann J."/>
            <person name="Grigoriev I."/>
            <person name="Hellsten U."/>
            <person name="Putnam N."/>
            <person name="Ralph S."/>
            <person name="Rombauts S."/>
            <person name="Salamov A."/>
            <person name="Schein J."/>
            <person name="Sterck L."/>
            <person name="Aerts A."/>
            <person name="Bhalerao R.R."/>
            <person name="Bhalerao R.P."/>
            <person name="Blaudez D."/>
            <person name="Boerjan W."/>
            <person name="Brun A."/>
            <person name="Brunner A."/>
            <person name="Busov V."/>
            <person name="Campbell M."/>
            <person name="Carlson J."/>
            <person name="Chalot M."/>
            <person name="Chapman J."/>
            <person name="Chen G.L."/>
            <person name="Cooper D."/>
            <person name="Coutinho P.M."/>
            <person name="Couturier J."/>
            <person name="Covert S."/>
            <person name="Cronk Q."/>
            <person name="Cunningham R."/>
            <person name="Davis J."/>
            <person name="Degroeve S."/>
            <person name="Dejardin A."/>
            <person name="Depamphilis C."/>
            <person name="Detter J."/>
            <person name="Dirks B."/>
            <person name="Dubchak I."/>
            <person name="Duplessis S."/>
            <person name="Ehlting J."/>
            <person name="Ellis B."/>
            <person name="Gendler K."/>
            <person name="Goodstein D."/>
            <person name="Gribskov M."/>
            <person name="Grimwood J."/>
            <person name="Groover A."/>
            <person name="Gunter L."/>
            <person name="Hamberger B."/>
            <person name="Heinze B."/>
            <person name="Helariutta Y."/>
            <person name="Henrissat B."/>
            <person name="Holligan D."/>
            <person name="Holt R."/>
            <person name="Huang W."/>
            <person name="Islam-Faridi N."/>
            <person name="Jones S."/>
            <person name="Jones-Rhoades M."/>
            <person name="Jorgensen R."/>
            <person name="Joshi C."/>
            <person name="Kangasjarvi J."/>
            <person name="Karlsson J."/>
            <person name="Kelleher C."/>
            <person name="Kirkpatrick R."/>
            <person name="Kirst M."/>
            <person name="Kohler A."/>
            <person name="Kalluri U."/>
            <person name="Larimer F."/>
            <person name="Leebens-Mack J."/>
            <person name="Leple J.C."/>
            <person name="Locascio P."/>
            <person name="Lou Y."/>
            <person name="Lucas S."/>
            <person name="Martin F."/>
            <person name="Montanini B."/>
            <person name="Napoli C."/>
            <person name="Nelson D.R."/>
            <person name="Nelson C."/>
            <person name="Nieminen K."/>
            <person name="Nilsson O."/>
            <person name="Pereda V."/>
            <person name="Peter G."/>
            <person name="Philippe R."/>
            <person name="Pilate G."/>
            <person name="Poliakov A."/>
            <person name="Razumovskaya J."/>
            <person name="Richardson P."/>
            <person name="Rinaldi C."/>
            <person name="Ritland K."/>
            <person name="Rouze P."/>
            <person name="Ryaboy D."/>
            <person name="Schmutz J."/>
            <person name="Schrader J."/>
            <person name="Segerman B."/>
            <person name="Shin H."/>
            <person name="Siddiqui A."/>
            <person name="Sterky F."/>
            <person name="Terry A."/>
            <person name="Tsai C.J."/>
            <person name="Uberbacher E."/>
            <person name="Unneberg P."/>
            <person name="Vahala J."/>
            <person name="Wall K."/>
            <person name="Wessler S."/>
            <person name="Yang G."/>
            <person name="Yin T."/>
            <person name="Douglas C."/>
            <person name="Marra M."/>
            <person name="Sandberg G."/>
            <person name="Van de Peer Y."/>
            <person name="Rokhsar D."/>
        </authorList>
    </citation>
    <scope>NUCLEOTIDE SEQUENCE [LARGE SCALE GENOMIC DNA]</scope>
    <source>
        <strain evidence="8">cv. Nisqually</strain>
    </source>
</reference>
<dbReference type="Pfam" id="PF06814">
    <property type="entry name" value="GOST_TM"/>
    <property type="match status" value="1"/>
</dbReference>
<dbReference type="STRING" id="3694.A0A2K2A081"/>
<keyword evidence="4" id="KW-1133">Transmembrane helix</keyword>
<keyword evidence="2" id="KW-0812">Transmembrane</keyword>
<dbReference type="InterPro" id="IPR009637">
    <property type="entry name" value="GPR107/GPR108-like"/>
</dbReference>
<accession>A0A2K2A081</accession>
<evidence type="ECO:0000313" key="8">
    <source>
        <dbReference type="Proteomes" id="UP000006729"/>
    </source>
</evidence>
<keyword evidence="8" id="KW-1185">Reference proteome</keyword>
<protein>
    <recommendedName>
        <fullName evidence="6">GOST seven transmembrane domain-containing protein</fullName>
    </recommendedName>
</protein>
<evidence type="ECO:0000256" key="4">
    <source>
        <dbReference type="ARBA" id="ARBA00022989"/>
    </source>
</evidence>
<keyword evidence="3" id="KW-0732">Signal</keyword>
<dbReference type="GO" id="GO:0016020">
    <property type="term" value="C:membrane"/>
    <property type="evidence" value="ECO:0000318"/>
    <property type="project" value="GO_Central"/>
</dbReference>
<dbReference type="PANTHER" id="PTHR21229:SF55">
    <property type="entry name" value="EXPRESSED PROTEIN-RELATED"/>
    <property type="match status" value="1"/>
</dbReference>